<sequence>MVLSKVEEVVAHIGFDDRDFLCSGSRPLACVRDITRLLENGKGGRLVEENLTASGLKKLSDARITLRLRQECAERSTPSLETEALARDELDLTNSSDIDTFIKVLHSWGNCVIHDSRYYLHMVFRFYLKEYHDTARKLGLVLEHPSYQFILDSIYPSTSASKFPPEFRRFLRDNPPRSPRVPLPLKRSATEVTYAENFEDRSEISTARASIQRIMHKWSSERRCVYPEYLRPGSSKSDFIVERVAYARKVDEVSSGMKKLSAVCTIKLDKVVSQCPISATAHEEYMKHVFVQSGEQLKERFGFFSRESYHEIFFAVKDHGIHEKLFSATSFDVGGYDNFKAFCTRKGRLSNDEASVRKLLMTVVDVVFLLGCYNRRRLARADAGSIIREAVSNAVNNR</sequence>
<reference evidence="1 2" key="1">
    <citation type="journal article" date="2009" name="Virology">
        <title>Genomic analysis of the smallest giant virus--Feldmannia sp. virus 158.</title>
        <authorList>
            <person name="Schroeder D.C."/>
            <person name="Park Y."/>
            <person name="Yoon H.M."/>
            <person name="Lee Y.S."/>
            <person name="Kang S.W."/>
            <person name="Meints R.H."/>
            <person name="Ivey R.G."/>
            <person name="Choi T.J."/>
        </authorList>
    </citation>
    <scope>NUCLEOTIDE SEQUENCE [LARGE SCALE GENOMIC DNA]</scope>
    <source>
        <strain evidence="1">FsV-158</strain>
    </source>
</reference>
<dbReference type="Proteomes" id="UP000204092">
    <property type="component" value="Segment"/>
</dbReference>
<evidence type="ECO:0000313" key="2">
    <source>
        <dbReference type="Proteomes" id="UP000204092"/>
    </source>
</evidence>
<evidence type="ECO:0000313" key="1">
    <source>
        <dbReference type="EMBL" id="ACH46794.1"/>
    </source>
</evidence>
<dbReference type="RefSeq" id="YP_002154664.1">
    <property type="nucleotide sequence ID" value="NC_011183.1"/>
</dbReference>
<dbReference type="OrthoDB" id="36062at10239"/>
<dbReference type="EMBL" id="EU916176">
    <property type="protein sequence ID" value="ACH46794.1"/>
    <property type="molecule type" value="Genomic_DNA"/>
</dbReference>
<keyword evidence="2" id="KW-1185">Reference proteome</keyword>
<dbReference type="KEGG" id="vg:6804825"/>
<dbReference type="GeneID" id="6804825"/>
<name>B5LWD1_9PHYC</name>
<organism evidence="1 2">
    <name type="scientific">Feldmannia species virus</name>
    <dbReference type="NCBI Taxonomy" id="39420"/>
    <lineage>
        <taxon>Viruses</taxon>
        <taxon>Varidnaviria</taxon>
        <taxon>Bamfordvirae</taxon>
        <taxon>Nucleocytoviricota</taxon>
        <taxon>Megaviricetes</taxon>
        <taxon>Algavirales</taxon>
        <taxon>Phycodnaviridae</taxon>
        <taxon>Phaeovirus</taxon>
        <taxon>Phaeovirus feldmanniae</taxon>
    </lineage>
</organism>
<accession>B5LWD1</accession>
<proteinExistence type="predicted"/>
<protein>
    <submittedName>
        <fullName evidence="1">Uncharacterized protein</fullName>
    </submittedName>
</protein>